<evidence type="ECO:0000313" key="3">
    <source>
        <dbReference type="EMBL" id="KAK4769312.1"/>
    </source>
</evidence>
<protein>
    <recommendedName>
        <fullName evidence="2">DCD domain-containing protein</fullName>
    </recommendedName>
</protein>
<accession>A0AAN7KUH4</accession>
<evidence type="ECO:0000313" key="4">
    <source>
        <dbReference type="Proteomes" id="UP001346149"/>
    </source>
</evidence>
<feature type="compositionally biased region" description="Basic and acidic residues" evidence="1">
    <location>
        <begin position="67"/>
        <end position="103"/>
    </location>
</feature>
<feature type="domain" description="DCD" evidence="2">
    <location>
        <begin position="1"/>
        <end position="29"/>
    </location>
</feature>
<dbReference type="PANTHER" id="PTHR46444">
    <property type="entry name" value="DCD (DEVELOPMENT AND CELL DEATH) DOMAIN PROTEIN-RELATED"/>
    <property type="match status" value="1"/>
</dbReference>
<name>A0AAN7KUH4_TRANT</name>
<dbReference type="PROSITE" id="PS51222">
    <property type="entry name" value="DCD"/>
    <property type="match status" value="1"/>
</dbReference>
<evidence type="ECO:0000256" key="1">
    <source>
        <dbReference type="SAM" id="MobiDB-lite"/>
    </source>
</evidence>
<keyword evidence="4" id="KW-1185">Reference proteome</keyword>
<dbReference type="InterPro" id="IPR013989">
    <property type="entry name" value="Dev_and_cell_death_domain"/>
</dbReference>
<reference evidence="3 4" key="1">
    <citation type="journal article" date="2023" name="Hortic Res">
        <title>Pangenome of water caltrop reveals structural variations and asymmetric subgenome divergence after allopolyploidization.</title>
        <authorList>
            <person name="Zhang X."/>
            <person name="Chen Y."/>
            <person name="Wang L."/>
            <person name="Yuan Y."/>
            <person name="Fang M."/>
            <person name="Shi L."/>
            <person name="Lu R."/>
            <person name="Comes H.P."/>
            <person name="Ma Y."/>
            <person name="Chen Y."/>
            <person name="Huang G."/>
            <person name="Zhou Y."/>
            <person name="Zheng Z."/>
            <person name="Qiu Y."/>
        </authorList>
    </citation>
    <scope>NUCLEOTIDE SEQUENCE [LARGE SCALE GENOMIC DNA]</scope>
    <source>
        <strain evidence="3">F231</strain>
    </source>
</reference>
<proteinExistence type="predicted"/>
<gene>
    <name evidence="3" type="ORF">SAY86_027462</name>
</gene>
<dbReference type="AlphaFoldDB" id="A0AAN7KUH4"/>
<evidence type="ECO:0000259" key="2">
    <source>
        <dbReference type="PROSITE" id="PS51222"/>
    </source>
</evidence>
<dbReference type="EMBL" id="JAXQNO010000021">
    <property type="protein sequence ID" value="KAK4769312.1"/>
    <property type="molecule type" value="Genomic_DNA"/>
</dbReference>
<feature type="region of interest" description="Disordered" evidence="1">
    <location>
        <begin position="57"/>
        <end position="103"/>
    </location>
</feature>
<comment type="caution">
    <text evidence="3">The sequence shown here is derived from an EMBL/GenBank/DDBJ whole genome shotgun (WGS) entry which is preliminary data.</text>
</comment>
<sequence>MAENFVTKHKFKTEVTIKQVRKLSELFRQVETHPMAKLQVNILPASYDRKEIARDRDSHLNKRKSHHGSERETYLCDHYAGRDERRHPPPPLAREREEPTREMFLTEKEYRSYGLRGERRISDISSHAAPALDHYWKDYGLRDVVRPDPVPSSGRQDYQPYSFDTRREYPLADMHPDYHRMVNIPFSEAAWMESHLDLHRREVDPVDRIYGHSQHRGYDLRLLWRS</sequence>
<dbReference type="PANTHER" id="PTHR46444:SF3">
    <property type="entry name" value="DCD (DEVELOPMENT AND CELL DEATH) DOMAIN PROTEIN"/>
    <property type="match status" value="1"/>
</dbReference>
<organism evidence="3 4">
    <name type="scientific">Trapa natans</name>
    <name type="common">Water chestnut</name>
    <dbReference type="NCBI Taxonomy" id="22666"/>
    <lineage>
        <taxon>Eukaryota</taxon>
        <taxon>Viridiplantae</taxon>
        <taxon>Streptophyta</taxon>
        <taxon>Embryophyta</taxon>
        <taxon>Tracheophyta</taxon>
        <taxon>Spermatophyta</taxon>
        <taxon>Magnoliopsida</taxon>
        <taxon>eudicotyledons</taxon>
        <taxon>Gunneridae</taxon>
        <taxon>Pentapetalae</taxon>
        <taxon>rosids</taxon>
        <taxon>malvids</taxon>
        <taxon>Myrtales</taxon>
        <taxon>Lythraceae</taxon>
        <taxon>Trapa</taxon>
    </lineage>
</organism>
<dbReference type="Proteomes" id="UP001346149">
    <property type="component" value="Unassembled WGS sequence"/>
</dbReference>